<proteinExistence type="predicted"/>
<dbReference type="EMBL" id="LR797293">
    <property type="protein sequence ID" value="CAB4199644.1"/>
    <property type="molecule type" value="Genomic_DNA"/>
</dbReference>
<sequence>MAERITYQVSIKPGRNTMETATLEGATDDDLVISDTNVVALRRFVRQLANGVTVTDVVTAINAAAISAYPIPTI</sequence>
<name>A0A6J5S364_9CAUD</name>
<evidence type="ECO:0000313" key="1">
    <source>
        <dbReference type="EMBL" id="CAB4135870.1"/>
    </source>
</evidence>
<dbReference type="EMBL" id="LR796550">
    <property type="protein sequence ID" value="CAB4150732.1"/>
    <property type="molecule type" value="Genomic_DNA"/>
</dbReference>
<accession>A0A6J5S364</accession>
<gene>
    <name evidence="3" type="ORF">UFOVP1350_29</name>
    <name evidence="1" type="ORF">UFOVP301_8</name>
    <name evidence="2" type="ORF">UFOVP576_20</name>
</gene>
<protein>
    <submittedName>
        <fullName evidence="3">Uncharacterized protein</fullName>
    </submittedName>
</protein>
<dbReference type="EMBL" id="LR796308">
    <property type="protein sequence ID" value="CAB4135870.1"/>
    <property type="molecule type" value="Genomic_DNA"/>
</dbReference>
<evidence type="ECO:0000313" key="2">
    <source>
        <dbReference type="EMBL" id="CAB4150732.1"/>
    </source>
</evidence>
<reference evidence="3" key="1">
    <citation type="submission" date="2020-05" db="EMBL/GenBank/DDBJ databases">
        <authorList>
            <person name="Chiriac C."/>
            <person name="Salcher M."/>
            <person name="Ghai R."/>
            <person name="Kavagutti S V."/>
        </authorList>
    </citation>
    <scope>NUCLEOTIDE SEQUENCE</scope>
</reference>
<evidence type="ECO:0000313" key="3">
    <source>
        <dbReference type="EMBL" id="CAB4199644.1"/>
    </source>
</evidence>
<organism evidence="3">
    <name type="scientific">uncultured Caudovirales phage</name>
    <dbReference type="NCBI Taxonomy" id="2100421"/>
    <lineage>
        <taxon>Viruses</taxon>
        <taxon>Duplodnaviria</taxon>
        <taxon>Heunggongvirae</taxon>
        <taxon>Uroviricota</taxon>
        <taxon>Caudoviricetes</taxon>
        <taxon>Peduoviridae</taxon>
        <taxon>Maltschvirus</taxon>
        <taxon>Maltschvirus maltsch</taxon>
    </lineage>
</organism>